<evidence type="ECO:0000313" key="4">
    <source>
        <dbReference type="Proteomes" id="UP000789508"/>
    </source>
</evidence>
<comment type="caution">
    <text evidence="3">The sequence shown here is derived from an EMBL/GenBank/DDBJ whole genome shotgun (WGS) entry which is preliminary data.</text>
</comment>
<dbReference type="AlphaFoldDB" id="A0A9N8VJG2"/>
<feature type="compositionally biased region" description="Polar residues" evidence="1">
    <location>
        <begin position="156"/>
        <end position="167"/>
    </location>
</feature>
<dbReference type="SMART" id="SM00546">
    <property type="entry name" value="CUE"/>
    <property type="match status" value="1"/>
</dbReference>
<evidence type="ECO:0000256" key="1">
    <source>
        <dbReference type="SAM" id="MobiDB-lite"/>
    </source>
</evidence>
<sequence>MAEDRAEALATLKAMFPNIDYLEEVLDAHGGALEPALNTLLEISDPNYKSQDSIVPVQTESGIVTSTSREQLLRDEELARTLAAEADRAAGYGTTHISRNAQNRPVNTQQNSDFSFSDELPVIKEKIVNVADTTKKKVKEWYERLKQQTRPETDESTTNNPKYTNLPHNEMDNGRWEDDYLPVSQSNSSRQSGIRQIPRNSASQSPTTTPTIDGPIKIIRHDSDLSNTQDNSLETSPYIISDIDDADPERMISPKKIPSPRRYEVARASSAEVYRLSTFDKEELAKLSNDELTSLFTYFTKNPNELNDVALSLKNSVDDNDKIKYLVCFFIDIQTIESPFFKSDDSEGSPRIKRVLRIHLTERILADIKKVLISAPPFSGKTALAQLLGMVFKENGLKVIGISFAGYIVAMAWTDIIADSNNLLIADDAYNIYHVEQLCGVLATSTYGIQASRLGNMASPRNVQKTIIRSWCCHRCNMEAMQSHTGLCRLALEELTRASKDWVGGVELEASQFISEERLQSNWKIFEHLQIYQIWKNL</sequence>
<dbReference type="GO" id="GO:0043130">
    <property type="term" value="F:ubiquitin binding"/>
    <property type="evidence" value="ECO:0007669"/>
    <property type="project" value="InterPro"/>
</dbReference>
<dbReference type="PANTHER" id="PTHR16461:SF5">
    <property type="entry name" value="TOLL-INTERACTING PROTEIN"/>
    <property type="match status" value="1"/>
</dbReference>
<feature type="compositionally biased region" description="Basic and acidic residues" evidence="1">
    <location>
        <begin position="169"/>
        <end position="178"/>
    </location>
</feature>
<dbReference type="InterPro" id="IPR003892">
    <property type="entry name" value="CUE"/>
</dbReference>
<reference evidence="3" key="1">
    <citation type="submission" date="2021-06" db="EMBL/GenBank/DDBJ databases">
        <authorList>
            <person name="Kallberg Y."/>
            <person name="Tangrot J."/>
            <person name="Rosling A."/>
        </authorList>
    </citation>
    <scope>NUCLEOTIDE SEQUENCE</scope>
    <source>
        <strain evidence="3">FL130A</strain>
    </source>
</reference>
<dbReference type="PROSITE" id="PS51140">
    <property type="entry name" value="CUE"/>
    <property type="match status" value="1"/>
</dbReference>
<keyword evidence="4" id="KW-1185">Reference proteome</keyword>
<evidence type="ECO:0000313" key="3">
    <source>
        <dbReference type="EMBL" id="CAG8450586.1"/>
    </source>
</evidence>
<organism evidence="3 4">
    <name type="scientific">Ambispora leptoticha</name>
    <dbReference type="NCBI Taxonomy" id="144679"/>
    <lineage>
        <taxon>Eukaryota</taxon>
        <taxon>Fungi</taxon>
        <taxon>Fungi incertae sedis</taxon>
        <taxon>Mucoromycota</taxon>
        <taxon>Glomeromycotina</taxon>
        <taxon>Glomeromycetes</taxon>
        <taxon>Archaeosporales</taxon>
        <taxon>Ambisporaceae</taxon>
        <taxon>Ambispora</taxon>
    </lineage>
</organism>
<gene>
    <name evidence="3" type="ORF">ALEPTO_LOCUS981</name>
</gene>
<dbReference type="Gene3D" id="1.10.8.10">
    <property type="entry name" value="DNA helicase RuvA subunit, C-terminal domain"/>
    <property type="match status" value="1"/>
</dbReference>
<dbReference type="OrthoDB" id="9942608at2759"/>
<feature type="domain" description="CUE" evidence="2">
    <location>
        <begin position="4"/>
        <end position="45"/>
    </location>
</feature>
<dbReference type="Proteomes" id="UP000789508">
    <property type="component" value="Unassembled WGS sequence"/>
</dbReference>
<feature type="compositionally biased region" description="Polar residues" evidence="1">
    <location>
        <begin position="183"/>
        <end position="211"/>
    </location>
</feature>
<dbReference type="GO" id="GO:0006511">
    <property type="term" value="P:ubiquitin-dependent protein catabolic process"/>
    <property type="evidence" value="ECO:0007669"/>
    <property type="project" value="TreeGrafter"/>
</dbReference>
<name>A0A9N8VJG2_9GLOM</name>
<dbReference type="GO" id="GO:0005737">
    <property type="term" value="C:cytoplasm"/>
    <property type="evidence" value="ECO:0007669"/>
    <property type="project" value="TreeGrafter"/>
</dbReference>
<protein>
    <submittedName>
        <fullName evidence="3">11122_t:CDS:1</fullName>
    </submittedName>
</protein>
<dbReference type="InterPro" id="IPR009060">
    <property type="entry name" value="UBA-like_sf"/>
</dbReference>
<accession>A0A9N8VJG2</accession>
<dbReference type="SUPFAM" id="SSF46934">
    <property type="entry name" value="UBA-like"/>
    <property type="match status" value="1"/>
</dbReference>
<feature type="region of interest" description="Disordered" evidence="1">
    <location>
        <begin position="146"/>
        <end position="216"/>
    </location>
</feature>
<evidence type="ECO:0000259" key="2">
    <source>
        <dbReference type="PROSITE" id="PS51140"/>
    </source>
</evidence>
<dbReference type="EMBL" id="CAJVPS010000092">
    <property type="protein sequence ID" value="CAG8450586.1"/>
    <property type="molecule type" value="Genomic_DNA"/>
</dbReference>
<dbReference type="Pfam" id="PF02845">
    <property type="entry name" value="CUE"/>
    <property type="match status" value="1"/>
</dbReference>
<proteinExistence type="predicted"/>
<dbReference type="CDD" id="cd14279">
    <property type="entry name" value="CUE"/>
    <property type="match status" value="1"/>
</dbReference>
<dbReference type="GO" id="GO:0031624">
    <property type="term" value="F:ubiquitin conjugating enzyme binding"/>
    <property type="evidence" value="ECO:0007669"/>
    <property type="project" value="TreeGrafter"/>
</dbReference>
<dbReference type="PANTHER" id="PTHR16461">
    <property type="entry name" value="TOLL-INTERACTING PROTEIN"/>
    <property type="match status" value="1"/>
</dbReference>